<dbReference type="InterPro" id="IPR013083">
    <property type="entry name" value="Znf_RING/FYVE/PHD"/>
</dbReference>
<keyword evidence="14" id="KW-1185">Reference proteome</keyword>
<gene>
    <name evidence="13" type="ORF">PMAYCL1PPCAC_22887</name>
</gene>
<evidence type="ECO:0000256" key="10">
    <source>
        <dbReference type="ARBA" id="ARBA00023242"/>
    </source>
</evidence>
<dbReference type="GO" id="GO:0031461">
    <property type="term" value="C:cullin-RING ubiquitin ligase complex"/>
    <property type="evidence" value="ECO:0007669"/>
    <property type="project" value="UniProtKB-ARBA"/>
</dbReference>
<proteinExistence type="inferred from homology"/>
<evidence type="ECO:0000256" key="9">
    <source>
        <dbReference type="ARBA" id="ARBA00022833"/>
    </source>
</evidence>
<dbReference type="PROSITE" id="PS50089">
    <property type="entry name" value="ZF_RING_2"/>
    <property type="match status" value="1"/>
</dbReference>
<keyword evidence="5" id="KW-0963">Cytoplasm</keyword>
<dbReference type="GO" id="GO:0008270">
    <property type="term" value="F:zinc ion binding"/>
    <property type="evidence" value="ECO:0007669"/>
    <property type="project" value="UniProtKB-KW"/>
</dbReference>
<name>A0AAN5I556_9BILA</name>
<dbReference type="GO" id="GO:0005737">
    <property type="term" value="C:cytoplasm"/>
    <property type="evidence" value="ECO:0007669"/>
    <property type="project" value="UniProtKB-SubCell"/>
</dbReference>
<evidence type="ECO:0000256" key="7">
    <source>
        <dbReference type="ARBA" id="ARBA00022771"/>
    </source>
</evidence>
<dbReference type="Pfam" id="PF12678">
    <property type="entry name" value="zf-rbx1"/>
    <property type="match status" value="1"/>
</dbReference>
<dbReference type="Gene3D" id="3.30.40.10">
    <property type="entry name" value="Zinc/RING finger domain, C3HC4 (zinc finger)"/>
    <property type="match status" value="1"/>
</dbReference>
<keyword evidence="8" id="KW-0833">Ubl conjugation pathway</keyword>
<keyword evidence="10" id="KW-0539">Nucleus</keyword>
<accession>A0AAN5I556</accession>
<evidence type="ECO:0000256" key="6">
    <source>
        <dbReference type="ARBA" id="ARBA00022723"/>
    </source>
</evidence>
<dbReference type="AlphaFoldDB" id="A0AAN5I556"/>
<evidence type="ECO:0000256" key="11">
    <source>
        <dbReference type="PROSITE-ProRule" id="PRU00175"/>
    </source>
</evidence>
<dbReference type="PANTHER" id="PTHR11210">
    <property type="entry name" value="RING BOX"/>
    <property type="match status" value="1"/>
</dbReference>
<protein>
    <recommendedName>
        <fullName evidence="12">RING-type domain-containing protein</fullName>
    </recommendedName>
</protein>
<feature type="domain" description="RING-type" evidence="12">
    <location>
        <begin position="26"/>
        <end position="69"/>
    </location>
</feature>
<evidence type="ECO:0000256" key="8">
    <source>
        <dbReference type="ARBA" id="ARBA00022786"/>
    </source>
</evidence>
<sequence length="79" mass="9157">MPVIQWAYDIDQDICSICCNNIMDLCIECQASLDAPNECIIAWGTCNHVFHFHCISRWIKTRQVCPLGNSEWNFQKYGT</sequence>
<dbReference type="EMBL" id="BTRK01000005">
    <property type="protein sequence ID" value="GMR52692.1"/>
    <property type="molecule type" value="Genomic_DNA"/>
</dbReference>
<reference evidence="14" key="1">
    <citation type="submission" date="2022-10" db="EMBL/GenBank/DDBJ databases">
        <title>Genome assembly of Pristionchus species.</title>
        <authorList>
            <person name="Yoshida K."/>
            <person name="Sommer R.J."/>
        </authorList>
    </citation>
    <scope>NUCLEOTIDE SEQUENCE [LARGE SCALE GENOMIC DNA]</scope>
    <source>
        <strain evidence="14">RS5460</strain>
    </source>
</reference>
<organism evidence="13 14">
    <name type="scientific">Pristionchus mayeri</name>
    <dbReference type="NCBI Taxonomy" id="1317129"/>
    <lineage>
        <taxon>Eukaryota</taxon>
        <taxon>Metazoa</taxon>
        <taxon>Ecdysozoa</taxon>
        <taxon>Nematoda</taxon>
        <taxon>Chromadorea</taxon>
        <taxon>Rhabditida</taxon>
        <taxon>Rhabditina</taxon>
        <taxon>Diplogasteromorpha</taxon>
        <taxon>Diplogasteroidea</taxon>
        <taxon>Neodiplogasteridae</taxon>
        <taxon>Pristionchus</taxon>
    </lineage>
</organism>
<dbReference type="InterPro" id="IPR051031">
    <property type="entry name" value="RING-box_E3_Ubiquitin_Ligase"/>
</dbReference>
<evidence type="ECO:0000256" key="4">
    <source>
        <dbReference type="ARBA" id="ARBA00009273"/>
    </source>
</evidence>
<evidence type="ECO:0000256" key="2">
    <source>
        <dbReference type="ARBA" id="ARBA00004496"/>
    </source>
</evidence>
<comment type="subcellular location">
    <subcellularLocation>
        <location evidence="2">Cytoplasm</location>
    </subcellularLocation>
    <subcellularLocation>
        <location evidence="1">Nucleus</location>
    </subcellularLocation>
</comment>
<comment type="caution">
    <text evidence="13">The sequence shown here is derived from an EMBL/GenBank/DDBJ whole genome shotgun (WGS) entry which is preliminary data.</text>
</comment>
<dbReference type="InterPro" id="IPR001841">
    <property type="entry name" value="Znf_RING"/>
</dbReference>
<dbReference type="InterPro" id="IPR024766">
    <property type="entry name" value="Znf_RING_H2"/>
</dbReference>
<evidence type="ECO:0000259" key="12">
    <source>
        <dbReference type="PROSITE" id="PS50089"/>
    </source>
</evidence>
<evidence type="ECO:0000313" key="13">
    <source>
        <dbReference type="EMBL" id="GMR52692.1"/>
    </source>
</evidence>
<keyword evidence="7 11" id="KW-0863">Zinc-finger</keyword>
<dbReference type="GO" id="GO:0005634">
    <property type="term" value="C:nucleus"/>
    <property type="evidence" value="ECO:0007669"/>
    <property type="project" value="UniProtKB-SubCell"/>
</dbReference>
<evidence type="ECO:0000313" key="14">
    <source>
        <dbReference type="Proteomes" id="UP001328107"/>
    </source>
</evidence>
<evidence type="ECO:0000256" key="3">
    <source>
        <dbReference type="ARBA" id="ARBA00004906"/>
    </source>
</evidence>
<comment type="pathway">
    <text evidence="3">Protein modification; protein ubiquitination.</text>
</comment>
<dbReference type="Proteomes" id="UP001328107">
    <property type="component" value="Unassembled WGS sequence"/>
</dbReference>
<evidence type="ECO:0000256" key="1">
    <source>
        <dbReference type="ARBA" id="ARBA00004123"/>
    </source>
</evidence>
<evidence type="ECO:0000256" key="5">
    <source>
        <dbReference type="ARBA" id="ARBA00022490"/>
    </source>
</evidence>
<keyword evidence="6" id="KW-0479">Metal-binding</keyword>
<keyword evidence="9" id="KW-0862">Zinc</keyword>
<dbReference type="SUPFAM" id="SSF57850">
    <property type="entry name" value="RING/U-box"/>
    <property type="match status" value="1"/>
</dbReference>
<comment type="similarity">
    <text evidence="4">Belongs to the RING-box family.</text>
</comment>